<reference evidence="3" key="1">
    <citation type="journal article" date="2019" name="Int. J. Syst. Evol. Microbiol.">
        <title>The Global Catalogue of Microorganisms (GCM) 10K type strain sequencing project: providing services to taxonomists for standard genome sequencing and annotation.</title>
        <authorList>
            <consortium name="The Broad Institute Genomics Platform"/>
            <consortium name="The Broad Institute Genome Sequencing Center for Infectious Disease"/>
            <person name="Wu L."/>
            <person name="Ma J."/>
        </authorList>
    </citation>
    <scope>NUCLEOTIDE SEQUENCE [LARGE SCALE GENOMIC DNA]</scope>
    <source>
        <strain evidence="3">CCUG 56607</strain>
    </source>
</reference>
<evidence type="ECO:0000313" key="2">
    <source>
        <dbReference type="EMBL" id="MFD1019984.1"/>
    </source>
</evidence>
<gene>
    <name evidence="2" type="ORF">ACFQ2J_12430</name>
</gene>
<dbReference type="PROSITE" id="PS51186">
    <property type="entry name" value="GNAT"/>
    <property type="match status" value="1"/>
</dbReference>
<dbReference type="InterPro" id="IPR013653">
    <property type="entry name" value="GCN5-like_dom"/>
</dbReference>
<name>A0ABW3L3C5_9BACI</name>
<evidence type="ECO:0000313" key="3">
    <source>
        <dbReference type="Proteomes" id="UP001596990"/>
    </source>
</evidence>
<protein>
    <submittedName>
        <fullName evidence="2">GNAT family N-acetyltransferase</fullName>
    </submittedName>
</protein>
<dbReference type="Proteomes" id="UP001596990">
    <property type="component" value="Unassembled WGS sequence"/>
</dbReference>
<evidence type="ECO:0000259" key="1">
    <source>
        <dbReference type="PROSITE" id="PS51186"/>
    </source>
</evidence>
<comment type="caution">
    <text evidence="2">The sequence shown here is derived from an EMBL/GenBank/DDBJ whole genome shotgun (WGS) entry which is preliminary data.</text>
</comment>
<dbReference type="EMBL" id="JBHTKL010000005">
    <property type="protein sequence ID" value="MFD1019984.1"/>
    <property type="molecule type" value="Genomic_DNA"/>
</dbReference>
<dbReference type="Gene3D" id="3.40.630.30">
    <property type="match status" value="1"/>
</dbReference>
<sequence>MKIIVHEDPVAFLRKVEPMLLEEEALNNLPLGIVGRMRDSAGGAHLLTVEDEGEVVFMAMQTPNHNWILPAGNGNAEAVERLADYIHEHSFEVPGVIGDEASAGLFATKWNKLSGQEPQLHMNQLIYKLTALKSPLKAPGFLRVAAPADKALIINWLDLFGVETGEISIRENADEMAERMIDQQTMHLWVVKGEPVSMVNQSRSTKHGATINAVYTPDKHKRKGYASNAVHALTEKLLNQGYAFCSLYTDAANPTSNSIYSKIGYEPIGKSIVYRF</sequence>
<dbReference type="InterPro" id="IPR000182">
    <property type="entry name" value="GNAT_dom"/>
</dbReference>
<accession>A0ABW3L3C5</accession>
<organism evidence="2 3">
    <name type="scientific">Thalassobacillus hwangdonensis</name>
    <dbReference type="NCBI Taxonomy" id="546108"/>
    <lineage>
        <taxon>Bacteria</taxon>
        <taxon>Bacillati</taxon>
        <taxon>Bacillota</taxon>
        <taxon>Bacilli</taxon>
        <taxon>Bacillales</taxon>
        <taxon>Bacillaceae</taxon>
        <taxon>Thalassobacillus</taxon>
    </lineage>
</organism>
<dbReference type="Pfam" id="PF08445">
    <property type="entry name" value="FR47"/>
    <property type="match status" value="1"/>
</dbReference>
<keyword evidence="3" id="KW-1185">Reference proteome</keyword>
<dbReference type="InterPro" id="IPR016181">
    <property type="entry name" value="Acyl_CoA_acyltransferase"/>
</dbReference>
<feature type="domain" description="N-acetyltransferase" evidence="1">
    <location>
        <begin position="140"/>
        <end position="276"/>
    </location>
</feature>
<proteinExistence type="predicted"/>
<dbReference type="RefSeq" id="WP_386060788.1">
    <property type="nucleotide sequence ID" value="NZ_JBHTKL010000005.1"/>
</dbReference>
<dbReference type="SUPFAM" id="SSF55729">
    <property type="entry name" value="Acyl-CoA N-acyltransferases (Nat)"/>
    <property type="match status" value="1"/>
</dbReference>